<reference evidence="2 3" key="1">
    <citation type="submission" date="2020-04" db="EMBL/GenBank/DDBJ databases">
        <title>Nesterenkonia sp. nov., isolated from marine sediment.</title>
        <authorList>
            <person name="Zhang G."/>
        </authorList>
    </citation>
    <scope>NUCLEOTIDE SEQUENCE [LARGE SCALE GENOMIC DNA]</scope>
    <source>
        <strain evidence="2 3">MY13</strain>
    </source>
</reference>
<evidence type="ECO:0000313" key="3">
    <source>
        <dbReference type="Proteomes" id="UP000523139"/>
    </source>
</evidence>
<organism evidence="2 3">
    <name type="scientific">Nesterenkonia sedimenti</name>
    <dbReference type="NCBI Taxonomy" id="1463632"/>
    <lineage>
        <taxon>Bacteria</taxon>
        <taxon>Bacillati</taxon>
        <taxon>Actinomycetota</taxon>
        <taxon>Actinomycetes</taxon>
        <taxon>Micrococcales</taxon>
        <taxon>Micrococcaceae</taxon>
        <taxon>Nesterenkonia</taxon>
    </lineage>
</organism>
<dbReference type="Proteomes" id="UP000523139">
    <property type="component" value="Unassembled WGS sequence"/>
</dbReference>
<protein>
    <submittedName>
        <fullName evidence="2">Helix-turn-helix transcriptional regulator</fullName>
    </submittedName>
</protein>
<dbReference type="Pfam" id="PF13560">
    <property type="entry name" value="HTH_31"/>
    <property type="match status" value="1"/>
</dbReference>
<dbReference type="InterPro" id="IPR001387">
    <property type="entry name" value="Cro/C1-type_HTH"/>
</dbReference>
<dbReference type="InterPro" id="IPR010982">
    <property type="entry name" value="Lambda_DNA-bd_dom_sf"/>
</dbReference>
<feature type="domain" description="HTH cro/C1-type" evidence="1">
    <location>
        <begin position="14"/>
        <end position="68"/>
    </location>
</feature>
<dbReference type="SUPFAM" id="SSF47413">
    <property type="entry name" value="lambda repressor-like DNA-binding domains"/>
    <property type="match status" value="1"/>
</dbReference>
<keyword evidence="3" id="KW-1185">Reference proteome</keyword>
<dbReference type="Gene3D" id="1.10.260.40">
    <property type="entry name" value="lambda repressor-like DNA-binding domains"/>
    <property type="match status" value="1"/>
</dbReference>
<name>A0A7X8YF93_9MICC</name>
<dbReference type="RefSeq" id="WP_168888563.1">
    <property type="nucleotide sequence ID" value="NZ_JABAHY010000022.1"/>
</dbReference>
<dbReference type="PROSITE" id="PS50943">
    <property type="entry name" value="HTH_CROC1"/>
    <property type="match status" value="1"/>
</dbReference>
<proteinExistence type="predicted"/>
<dbReference type="SMART" id="SM00530">
    <property type="entry name" value="HTH_XRE"/>
    <property type="match status" value="1"/>
</dbReference>
<dbReference type="CDD" id="cd00093">
    <property type="entry name" value="HTH_XRE"/>
    <property type="match status" value="1"/>
</dbReference>
<dbReference type="AlphaFoldDB" id="A0A7X8YF93"/>
<sequence>MKEDENLAKLGAHLRSWRVIMGLSQELVAERAGLSVPAVRRAERGEPKVALETVLRIAEVLRIDQHMVSSIDPLNHDVGRARAELLKRKRARKSS</sequence>
<dbReference type="GO" id="GO:0003677">
    <property type="term" value="F:DNA binding"/>
    <property type="evidence" value="ECO:0007669"/>
    <property type="project" value="InterPro"/>
</dbReference>
<comment type="caution">
    <text evidence="2">The sequence shown here is derived from an EMBL/GenBank/DDBJ whole genome shotgun (WGS) entry which is preliminary data.</text>
</comment>
<evidence type="ECO:0000313" key="2">
    <source>
        <dbReference type="EMBL" id="NLS11077.1"/>
    </source>
</evidence>
<gene>
    <name evidence="2" type="ORF">HGQ17_13945</name>
</gene>
<accession>A0A7X8YF93</accession>
<dbReference type="EMBL" id="JABAHY010000022">
    <property type="protein sequence ID" value="NLS11077.1"/>
    <property type="molecule type" value="Genomic_DNA"/>
</dbReference>
<evidence type="ECO:0000259" key="1">
    <source>
        <dbReference type="PROSITE" id="PS50943"/>
    </source>
</evidence>